<dbReference type="GO" id="GO:0030497">
    <property type="term" value="P:fatty acid elongation"/>
    <property type="evidence" value="ECO:0007669"/>
    <property type="project" value="TreeGrafter"/>
</dbReference>
<dbReference type="PANTHER" id="PTHR42760">
    <property type="entry name" value="SHORT-CHAIN DEHYDROGENASES/REDUCTASES FAMILY MEMBER"/>
    <property type="match status" value="1"/>
</dbReference>
<reference evidence="2 4" key="2">
    <citation type="submission" date="2018-03" db="EMBL/GenBank/DDBJ databases">
        <title>Genomic Encyclopedia of Archaeal and Bacterial Type Strains, Phase II (KMG-II): from individual species to whole genera.</title>
        <authorList>
            <person name="Goeker M."/>
        </authorList>
    </citation>
    <scope>NUCLEOTIDE SEQUENCE [LARGE SCALE GENOMIC DNA]</scope>
    <source>
        <strain evidence="2 4">DSM 25227</strain>
    </source>
</reference>
<evidence type="ECO:0000256" key="1">
    <source>
        <dbReference type="ARBA" id="ARBA00006484"/>
    </source>
</evidence>
<proteinExistence type="inferred from homology"/>
<name>A0A2Y9BXR5_9RHOB</name>
<dbReference type="PANTHER" id="PTHR42760:SF135">
    <property type="entry name" value="BLL7886 PROTEIN"/>
    <property type="match status" value="1"/>
</dbReference>
<organism evidence="3 5">
    <name type="scientific">Jannaschia seohaensis</name>
    <dbReference type="NCBI Taxonomy" id="475081"/>
    <lineage>
        <taxon>Bacteria</taxon>
        <taxon>Pseudomonadati</taxon>
        <taxon>Pseudomonadota</taxon>
        <taxon>Alphaproteobacteria</taxon>
        <taxon>Rhodobacterales</taxon>
        <taxon>Roseobacteraceae</taxon>
        <taxon>Jannaschia</taxon>
    </lineage>
</organism>
<dbReference type="Proteomes" id="UP000245839">
    <property type="component" value="Unassembled WGS sequence"/>
</dbReference>
<comment type="similarity">
    <text evidence="1">Belongs to the short-chain dehydrogenases/reductases (SDR) family.</text>
</comment>
<protein>
    <submittedName>
        <fullName evidence="3">Enoyl-(Acyl carrier protein) reductase</fullName>
    </submittedName>
    <submittedName>
        <fullName evidence="2">Enoyl-ACP reductase-like protein</fullName>
    </submittedName>
</protein>
<dbReference type="SUPFAM" id="SSF51735">
    <property type="entry name" value="NAD(P)-binding Rossmann-fold domains"/>
    <property type="match status" value="1"/>
</dbReference>
<dbReference type="EMBL" id="QGDJ01000002">
    <property type="protein sequence ID" value="PWJ20882.1"/>
    <property type="molecule type" value="Genomic_DNA"/>
</dbReference>
<dbReference type="Pfam" id="PF00106">
    <property type="entry name" value="adh_short"/>
    <property type="match status" value="1"/>
</dbReference>
<dbReference type="PRINTS" id="PR00081">
    <property type="entry name" value="GDHRDH"/>
</dbReference>
<accession>A0A2Y9BXR5</accession>
<evidence type="ECO:0000313" key="4">
    <source>
        <dbReference type="Proteomes" id="UP000245839"/>
    </source>
</evidence>
<dbReference type="InterPro" id="IPR009334">
    <property type="entry name" value="DUF993"/>
</dbReference>
<dbReference type="SUPFAM" id="SSF51569">
    <property type="entry name" value="Aldolase"/>
    <property type="match status" value="1"/>
</dbReference>
<dbReference type="Gene3D" id="3.40.50.720">
    <property type="entry name" value="NAD(P)-binding Rossmann-like Domain"/>
    <property type="match status" value="1"/>
</dbReference>
<dbReference type="Pfam" id="PF06187">
    <property type="entry name" value="DUF993"/>
    <property type="match status" value="1"/>
</dbReference>
<evidence type="ECO:0000313" key="2">
    <source>
        <dbReference type="EMBL" id="PWJ20882.1"/>
    </source>
</evidence>
<dbReference type="Proteomes" id="UP000251571">
    <property type="component" value="Unassembled WGS sequence"/>
</dbReference>
<keyword evidence="4" id="KW-1185">Reference proteome</keyword>
<dbReference type="GO" id="GO:0016616">
    <property type="term" value="F:oxidoreductase activity, acting on the CH-OH group of donors, NAD or NADP as acceptor"/>
    <property type="evidence" value="ECO:0007669"/>
    <property type="project" value="TreeGrafter"/>
</dbReference>
<dbReference type="AlphaFoldDB" id="A0A2Y9BXR5"/>
<dbReference type="InterPro" id="IPR036291">
    <property type="entry name" value="NAD(P)-bd_dom_sf"/>
</dbReference>
<evidence type="ECO:0000313" key="5">
    <source>
        <dbReference type="Proteomes" id="UP000251571"/>
    </source>
</evidence>
<reference evidence="3 5" key="1">
    <citation type="submission" date="2016-10" db="EMBL/GenBank/DDBJ databases">
        <authorList>
            <person name="Cai Z."/>
        </authorList>
    </citation>
    <scope>NUCLEOTIDE SEQUENCE [LARGE SCALE GENOMIC DNA]</scope>
    <source>
        <strain evidence="3 5">DSM 25227</strain>
    </source>
</reference>
<gene>
    <name evidence="2" type="ORF">BCF38_102128</name>
    <name evidence="3" type="ORF">SAMN05421539_102128</name>
</gene>
<dbReference type="InterPro" id="IPR013785">
    <property type="entry name" value="Aldolase_TIM"/>
</dbReference>
<dbReference type="EMBL" id="UETC01000002">
    <property type="protein sequence ID" value="SSA41292.1"/>
    <property type="molecule type" value="Genomic_DNA"/>
</dbReference>
<dbReference type="InterPro" id="IPR002347">
    <property type="entry name" value="SDR_fam"/>
</dbReference>
<dbReference type="Gene3D" id="3.20.20.70">
    <property type="entry name" value="Aldolase class I"/>
    <property type="match status" value="1"/>
</dbReference>
<sequence length="491" mass="52182">MALPFDVAELAAHEAALDQLEAELGPLTTLVNNAGVGVMERGDPLNASEASWDRCLKVNAKALFFLTQAVAKRLIGREGLRVIVSITSSNASAVAVPRSEYCASKAAAAMATAAWAARLGPEGVQVYDVRPGLIATDMTAPVIAQYEQRAKDGLTLIPRVGQPEEVGEIVATLATGGLPDTTGALDYILTGTPLTATPLGPDPVRVCFSAAHVVADPFADDIHAIDWEATMAFRRHLDGLSLGIAEAMDTAQRGMGLGWPQALELVRRTRAELPDALVFNGCGTDHLGPAEARGLDDVRRAYLEQVAAIQAADARIILMASRALAKLAQGPDDYVRIYSEVLAACDKPVILHWLGEMFDPALAGYWGTEGFAPALDTVAGIIEANAAKVDGIKISLLDAEKEIALRNRLPEGVKMYTGDDFNYPKLIQGDVERFSRALLGIFDPLAVAVGRAVGQLGEGDVAGFRATLDPIVPLARHIFRAPTQFYKTGVV</sequence>
<evidence type="ECO:0000313" key="3">
    <source>
        <dbReference type="EMBL" id="SSA41292.1"/>
    </source>
</evidence>